<dbReference type="Proteomes" id="UP000223834">
    <property type="component" value="Unassembled WGS sequence"/>
</dbReference>
<organism evidence="2 3">
    <name type="scientific">Bacillus cereus</name>
    <dbReference type="NCBI Taxonomy" id="1396"/>
    <lineage>
        <taxon>Bacteria</taxon>
        <taxon>Bacillati</taxon>
        <taxon>Bacillota</taxon>
        <taxon>Bacilli</taxon>
        <taxon>Bacillales</taxon>
        <taxon>Bacillaceae</taxon>
        <taxon>Bacillus</taxon>
        <taxon>Bacillus cereus group</taxon>
    </lineage>
</organism>
<reference evidence="2 3" key="1">
    <citation type="submission" date="2017-09" db="EMBL/GenBank/DDBJ databases">
        <title>Large-scale bioinformatics analysis of Bacillus genomes uncovers conserved roles of natural products in bacterial physiology.</title>
        <authorList>
            <consortium name="Agbiome Team Llc"/>
            <person name="Bleich R.M."/>
            <person name="Grubbs K.J."/>
            <person name="Santa Maria K.C."/>
            <person name="Allen S.E."/>
            <person name="Farag S."/>
            <person name="Shank E.A."/>
            <person name="Bowers A."/>
        </authorList>
    </citation>
    <scope>NUCLEOTIDE SEQUENCE [LARGE SCALE GENOMIC DNA]</scope>
    <source>
        <strain evidence="2 3">AFS049141</strain>
    </source>
</reference>
<dbReference type="EMBL" id="NUIQ01000311">
    <property type="protein sequence ID" value="PGO62518.1"/>
    <property type="molecule type" value="Genomic_DNA"/>
</dbReference>
<proteinExistence type="predicted"/>
<name>A0A9X7C614_BACCE</name>
<dbReference type="Pfam" id="PF17997">
    <property type="entry name" value="Cry1Ac_D5"/>
    <property type="match status" value="1"/>
</dbReference>
<dbReference type="InterPro" id="IPR041587">
    <property type="entry name" value="Cry_V"/>
</dbReference>
<evidence type="ECO:0000313" key="2">
    <source>
        <dbReference type="EMBL" id="PGO62518.1"/>
    </source>
</evidence>
<dbReference type="Gene3D" id="2.60.120.260">
    <property type="entry name" value="Galactose-binding domain-like"/>
    <property type="match status" value="1"/>
</dbReference>
<protein>
    <submittedName>
        <fullName evidence="2">Pesticidal protein</fullName>
    </submittedName>
</protein>
<feature type="non-terminal residue" evidence="2">
    <location>
        <position position="1"/>
    </location>
</feature>
<gene>
    <name evidence="2" type="ORF">CN980_28520</name>
</gene>
<feature type="non-terminal residue" evidence="2">
    <location>
        <position position="186"/>
    </location>
</feature>
<sequence>RIGPGIIETPTSSRLFFQNSGGGDIIIDKIEFIPINTPGAEYEANQAVEKARKAVSALFTNDAKNALQLKVTGYAVDQAANLVECVSDEFHAQEKMILLDQVKFAKRLSQARNLLNYGDFESSDWSGENGWKTSLHVHVASDNPIFKGRYLHMPGAMSPQFSSNAYPTYVYQKVDESKLKSYTRYL</sequence>
<evidence type="ECO:0000259" key="1">
    <source>
        <dbReference type="Pfam" id="PF17997"/>
    </source>
</evidence>
<evidence type="ECO:0000313" key="3">
    <source>
        <dbReference type="Proteomes" id="UP000223834"/>
    </source>
</evidence>
<feature type="domain" description="Pesticidal crystal protein Cry" evidence="1">
    <location>
        <begin position="116"/>
        <end position="185"/>
    </location>
</feature>
<dbReference type="AlphaFoldDB" id="A0A9X7C614"/>
<accession>A0A9X7C614</accession>
<comment type="caution">
    <text evidence="2">The sequence shown here is derived from an EMBL/GenBank/DDBJ whole genome shotgun (WGS) entry which is preliminary data.</text>
</comment>